<dbReference type="InParanoid" id="A0A059D0C6"/>
<dbReference type="EMBL" id="KK198754">
    <property type="protein sequence ID" value="KCW84042.1"/>
    <property type="molecule type" value="Genomic_DNA"/>
</dbReference>
<gene>
    <name evidence="2" type="ORF">EUGRSUZ_B00921</name>
</gene>
<reference evidence="2" key="1">
    <citation type="submission" date="2013-07" db="EMBL/GenBank/DDBJ databases">
        <title>The genome of Eucalyptus grandis.</title>
        <authorList>
            <person name="Schmutz J."/>
            <person name="Hayes R."/>
            <person name="Myburg A."/>
            <person name="Tuskan G."/>
            <person name="Grattapaglia D."/>
            <person name="Rokhsar D.S."/>
        </authorList>
    </citation>
    <scope>NUCLEOTIDE SEQUENCE</scope>
    <source>
        <tissue evidence="2">Leaf extractions</tissue>
    </source>
</reference>
<dbReference type="AlphaFoldDB" id="A0A059D0C6"/>
<dbReference type="Gramene" id="KCW84042">
    <property type="protein sequence ID" value="KCW84042"/>
    <property type="gene ID" value="EUGRSUZ_B00921"/>
</dbReference>
<name>A0A059D0C6_EUCGR</name>
<proteinExistence type="predicted"/>
<sequence>MKTNTKANGERIVWLSIGEGSGSERESCGHSHKRETGGDKVENIQEDSPTSINACPLNYLQPYPMSLNTF</sequence>
<accession>A0A059D0C6</accession>
<protein>
    <submittedName>
        <fullName evidence="2">Uncharacterized protein</fullName>
    </submittedName>
</protein>
<feature type="compositionally biased region" description="Basic and acidic residues" evidence="1">
    <location>
        <begin position="22"/>
        <end position="43"/>
    </location>
</feature>
<evidence type="ECO:0000256" key="1">
    <source>
        <dbReference type="SAM" id="MobiDB-lite"/>
    </source>
</evidence>
<organism evidence="2">
    <name type="scientific">Eucalyptus grandis</name>
    <name type="common">Flooded gum</name>
    <dbReference type="NCBI Taxonomy" id="71139"/>
    <lineage>
        <taxon>Eukaryota</taxon>
        <taxon>Viridiplantae</taxon>
        <taxon>Streptophyta</taxon>
        <taxon>Embryophyta</taxon>
        <taxon>Tracheophyta</taxon>
        <taxon>Spermatophyta</taxon>
        <taxon>Magnoliopsida</taxon>
        <taxon>eudicotyledons</taxon>
        <taxon>Gunneridae</taxon>
        <taxon>Pentapetalae</taxon>
        <taxon>rosids</taxon>
        <taxon>malvids</taxon>
        <taxon>Myrtales</taxon>
        <taxon>Myrtaceae</taxon>
        <taxon>Myrtoideae</taxon>
        <taxon>Eucalypteae</taxon>
        <taxon>Eucalyptus</taxon>
    </lineage>
</organism>
<evidence type="ECO:0000313" key="2">
    <source>
        <dbReference type="EMBL" id="KCW84042.1"/>
    </source>
</evidence>
<feature type="region of interest" description="Disordered" evidence="1">
    <location>
        <begin position="18"/>
        <end position="51"/>
    </location>
</feature>